<accession>A0ACB7G6K6</accession>
<evidence type="ECO:0000313" key="2">
    <source>
        <dbReference type="Proteomes" id="UP000091857"/>
    </source>
</evidence>
<sequence>MPVILSWNARGLGGKSKASHLKKLIFKHKVDMVLILESKCCSSSVPFSIIRNFWGMANLDWVGVDVVGLSGGILCIWNKDYVSVSCSFKFQSWMLLSCRFSSPIFSSFVDVIYAPC</sequence>
<dbReference type="EMBL" id="CM004402">
    <property type="protein sequence ID" value="KAG8635656.1"/>
    <property type="molecule type" value="Genomic_DNA"/>
</dbReference>
<dbReference type="Proteomes" id="UP000091857">
    <property type="component" value="Chromosome 16"/>
</dbReference>
<protein>
    <submittedName>
        <fullName evidence="1">Uncharacterized protein</fullName>
    </submittedName>
</protein>
<evidence type="ECO:0000313" key="1">
    <source>
        <dbReference type="EMBL" id="KAG8635656.1"/>
    </source>
</evidence>
<gene>
    <name evidence="1" type="ORF">MANES_16G057209v8</name>
</gene>
<proteinExistence type="predicted"/>
<name>A0ACB7G6K6_MANES</name>
<reference evidence="2" key="1">
    <citation type="journal article" date="2016" name="Nat. Biotechnol.">
        <title>Sequencing wild and cultivated cassava and related species reveals extensive interspecific hybridization and genetic diversity.</title>
        <authorList>
            <person name="Bredeson J.V."/>
            <person name="Lyons J.B."/>
            <person name="Prochnik S.E."/>
            <person name="Wu G.A."/>
            <person name="Ha C.M."/>
            <person name="Edsinger-Gonzales E."/>
            <person name="Grimwood J."/>
            <person name="Schmutz J."/>
            <person name="Rabbi I.Y."/>
            <person name="Egesi C."/>
            <person name="Nauluvula P."/>
            <person name="Lebot V."/>
            <person name="Ndunguru J."/>
            <person name="Mkamilo G."/>
            <person name="Bart R.S."/>
            <person name="Setter T.L."/>
            <person name="Gleadow R.M."/>
            <person name="Kulakow P."/>
            <person name="Ferguson M.E."/>
            <person name="Rounsley S."/>
            <person name="Rokhsar D.S."/>
        </authorList>
    </citation>
    <scope>NUCLEOTIDE SEQUENCE [LARGE SCALE GENOMIC DNA]</scope>
    <source>
        <strain evidence="2">cv. AM560-2</strain>
    </source>
</reference>
<comment type="caution">
    <text evidence="1">The sequence shown here is derived from an EMBL/GenBank/DDBJ whole genome shotgun (WGS) entry which is preliminary data.</text>
</comment>
<keyword evidence="2" id="KW-1185">Reference proteome</keyword>
<organism evidence="1 2">
    <name type="scientific">Manihot esculenta</name>
    <name type="common">Cassava</name>
    <name type="synonym">Jatropha manihot</name>
    <dbReference type="NCBI Taxonomy" id="3983"/>
    <lineage>
        <taxon>Eukaryota</taxon>
        <taxon>Viridiplantae</taxon>
        <taxon>Streptophyta</taxon>
        <taxon>Embryophyta</taxon>
        <taxon>Tracheophyta</taxon>
        <taxon>Spermatophyta</taxon>
        <taxon>Magnoliopsida</taxon>
        <taxon>eudicotyledons</taxon>
        <taxon>Gunneridae</taxon>
        <taxon>Pentapetalae</taxon>
        <taxon>rosids</taxon>
        <taxon>fabids</taxon>
        <taxon>Malpighiales</taxon>
        <taxon>Euphorbiaceae</taxon>
        <taxon>Crotonoideae</taxon>
        <taxon>Manihoteae</taxon>
        <taxon>Manihot</taxon>
    </lineage>
</organism>